<feature type="compositionally biased region" description="Low complexity" evidence="2">
    <location>
        <begin position="324"/>
        <end position="334"/>
    </location>
</feature>
<feature type="compositionally biased region" description="Low complexity" evidence="2">
    <location>
        <begin position="418"/>
        <end position="434"/>
    </location>
</feature>
<feature type="compositionally biased region" description="Low complexity" evidence="2">
    <location>
        <begin position="1384"/>
        <end position="1413"/>
    </location>
</feature>
<gene>
    <name evidence="3" type="ORF">BESB_022860</name>
</gene>
<feature type="compositionally biased region" description="Low complexity" evidence="2">
    <location>
        <begin position="469"/>
        <end position="493"/>
    </location>
</feature>
<organism evidence="3 4">
    <name type="scientific">Besnoitia besnoiti</name>
    <name type="common">Apicomplexan protozoan</name>
    <dbReference type="NCBI Taxonomy" id="94643"/>
    <lineage>
        <taxon>Eukaryota</taxon>
        <taxon>Sar</taxon>
        <taxon>Alveolata</taxon>
        <taxon>Apicomplexa</taxon>
        <taxon>Conoidasida</taxon>
        <taxon>Coccidia</taxon>
        <taxon>Eucoccidiorida</taxon>
        <taxon>Eimeriorina</taxon>
        <taxon>Sarcocystidae</taxon>
        <taxon>Besnoitia</taxon>
    </lineage>
</organism>
<feature type="compositionally biased region" description="Basic and acidic residues" evidence="2">
    <location>
        <begin position="113"/>
        <end position="129"/>
    </location>
</feature>
<feature type="region of interest" description="Disordered" evidence="2">
    <location>
        <begin position="2662"/>
        <end position="2738"/>
    </location>
</feature>
<feature type="compositionally biased region" description="Basic and acidic residues" evidence="2">
    <location>
        <begin position="352"/>
        <end position="364"/>
    </location>
</feature>
<feature type="compositionally biased region" description="Basic and acidic residues" evidence="2">
    <location>
        <begin position="892"/>
        <end position="926"/>
    </location>
</feature>
<feature type="compositionally biased region" description="Basic residues" evidence="2">
    <location>
        <begin position="1597"/>
        <end position="1608"/>
    </location>
</feature>
<feature type="compositionally biased region" description="Polar residues" evidence="2">
    <location>
        <begin position="1822"/>
        <end position="1832"/>
    </location>
</feature>
<feature type="compositionally biased region" description="Basic and acidic residues" evidence="2">
    <location>
        <begin position="400"/>
        <end position="417"/>
    </location>
</feature>
<feature type="compositionally biased region" description="Basic and acidic residues" evidence="2">
    <location>
        <begin position="453"/>
        <end position="468"/>
    </location>
</feature>
<feature type="compositionally biased region" description="Low complexity" evidence="2">
    <location>
        <begin position="1569"/>
        <end position="1580"/>
    </location>
</feature>
<feature type="compositionally biased region" description="Basic and acidic residues" evidence="2">
    <location>
        <begin position="1731"/>
        <end position="1740"/>
    </location>
</feature>
<feature type="compositionally biased region" description="Basic and acidic residues" evidence="2">
    <location>
        <begin position="574"/>
        <end position="583"/>
    </location>
</feature>
<feature type="compositionally biased region" description="Basic and acidic residues" evidence="2">
    <location>
        <begin position="2233"/>
        <end position="2247"/>
    </location>
</feature>
<feature type="region of interest" description="Disordered" evidence="2">
    <location>
        <begin position="113"/>
        <end position="137"/>
    </location>
</feature>
<feature type="region of interest" description="Disordered" evidence="2">
    <location>
        <begin position="165"/>
        <end position="188"/>
    </location>
</feature>
<feature type="compositionally biased region" description="Low complexity" evidence="2">
    <location>
        <begin position="2492"/>
        <end position="2506"/>
    </location>
</feature>
<feature type="compositionally biased region" description="Low complexity" evidence="2">
    <location>
        <begin position="2459"/>
        <end position="2468"/>
    </location>
</feature>
<feature type="compositionally biased region" description="Low complexity" evidence="2">
    <location>
        <begin position="2407"/>
        <end position="2426"/>
    </location>
</feature>
<dbReference type="GeneID" id="40307346"/>
<feature type="region of interest" description="Disordered" evidence="2">
    <location>
        <begin position="1129"/>
        <end position="1487"/>
    </location>
</feature>
<dbReference type="EMBL" id="NWUJ01000013">
    <property type="protein sequence ID" value="PFH31794.1"/>
    <property type="molecule type" value="Genomic_DNA"/>
</dbReference>
<feature type="compositionally biased region" description="Low complexity" evidence="2">
    <location>
        <begin position="2727"/>
        <end position="2738"/>
    </location>
</feature>
<comment type="caution">
    <text evidence="3">The sequence shown here is derived from an EMBL/GenBank/DDBJ whole genome shotgun (WGS) entry which is preliminary data.</text>
</comment>
<reference evidence="3 4" key="1">
    <citation type="submission" date="2017-09" db="EMBL/GenBank/DDBJ databases">
        <title>Genome sequencing of Besnoitia besnoiti strain Bb-Ger1.</title>
        <authorList>
            <person name="Schares G."/>
            <person name="Venepally P."/>
            <person name="Lorenzi H.A."/>
        </authorList>
    </citation>
    <scope>NUCLEOTIDE SEQUENCE [LARGE SCALE GENOMIC DNA]</scope>
    <source>
        <strain evidence="3 4">Bb-Ger1</strain>
    </source>
</reference>
<feature type="compositionally biased region" description="Basic and acidic residues" evidence="2">
    <location>
        <begin position="1752"/>
        <end position="1773"/>
    </location>
</feature>
<dbReference type="KEGG" id="bbes:BESB_022860"/>
<feature type="compositionally biased region" description="Basic and acidic residues" evidence="2">
    <location>
        <begin position="2388"/>
        <end position="2405"/>
    </location>
</feature>
<feature type="region of interest" description="Disordered" evidence="2">
    <location>
        <begin position="1518"/>
        <end position="1550"/>
    </location>
</feature>
<feature type="compositionally biased region" description="Low complexity" evidence="2">
    <location>
        <begin position="2680"/>
        <end position="2692"/>
    </location>
</feature>
<proteinExistence type="predicted"/>
<dbReference type="STRING" id="94643.A0A2A9M3J9"/>
<protein>
    <submittedName>
        <fullName evidence="3">Uncharacterized protein</fullName>
    </submittedName>
</protein>
<feature type="compositionally biased region" description="Polar residues" evidence="2">
    <location>
        <begin position="1362"/>
        <end position="1375"/>
    </location>
</feature>
<feature type="compositionally biased region" description="Basic and acidic residues" evidence="2">
    <location>
        <begin position="529"/>
        <end position="548"/>
    </location>
</feature>
<feature type="compositionally biased region" description="Basic and acidic residues" evidence="2">
    <location>
        <begin position="2764"/>
        <end position="2781"/>
    </location>
</feature>
<feature type="compositionally biased region" description="Polar residues" evidence="2">
    <location>
        <begin position="1540"/>
        <end position="1550"/>
    </location>
</feature>
<feature type="compositionally biased region" description="Basic and acidic residues" evidence="2">
    <location>
        <begin position="2552"/>
        <end position="2581"/>
    </location>
</feature>
<feature type="compositionally biased region" description="Basic and acidic residues" evidence="2">
    <location>
        <begin position="1793"/>
        <end position="1802"/>
    </location>
</feature>
<feature type="region of interest" description="Disordered" evidence="2">
    <location>
        <begin position="2364"/>
        <end position="2636"/>
    </location>
</feature>
<feature type="region of interest" description="Disordered" evidence="2">
    <location>
        <begin position="2224"/>
        <end position="2249"/>
    </location>
</feature>
<feature type="compositionally biased region" description="Acidic residues" evidence="2">
    <location>
        <begin position="1241"/>
        <end position="1255"/>
    </location>
</feature>
<keyword evidence="4" id="KW-1185">Reference proteome</keyword>
<feature type="compositionally biased region" description="Acidic residues" evidence="2">
    <location>
        <begin position="496"/>
        <end position="506"/>
    </location>
</feature>
<feature type="compositionally biased region" description="Basic and acidic residues" evidence="2">
    <location>
        <begin position="1195"/>
        <end position="1208"/>
    </location>
</feature>
<feature type="compositionally biased region" description="Basic and acidic residues" evidence="2">
    <location>
        <begin position="1303"/>
        <end position="1314"/>
    </location>
</feature>
<feature type="compositionally biased region" description="Low complexity" evidence="2">
    <location>
        <begin position="165"/>
        <end position="184"/>
    </location>
</feature>
<feature type="region of interest" description="Disordered" evidence="2">
    <location>
        <begin position="885"/>
        <end position="926"/>
    </location>
</feature>
<feature type="compositionally biased region" description="Acidic residues" evidence="2">
    <location>
        <begin position="237"/>
        <end position="251"/>
    </location>
</feature>
<feature type="compositionally biased region" description="Low complexity" evidence="2">
    <location>
        <begin position="2104"/>
        <end position="2115"/>
    </location>
</feature>
<feature type="compositionally biased region" description="Basic and acidic residues" evidence="2">
    <location>
        <begin position="1677"/>
        <end position="1720"/>
    </location>
</feature>
<keyword evidence="1" id="KW-0175">Coiled coil</keyword>
<dbReference type="OrthoDB" id="333136at2759"/>
<feature type="compositionally biased region" description="Low complexity" evidence="2">
    <location>
        <begin position="1848"/>
        <end position="1877"/>
    </location>
</feature>
<feature type="region of interest" description="Disordered" evidence="2">
    <location>
        <begin position="843"/>
        <end position="864"/>
    </location>
</feature>
<feature type="compositionally biased region" description="Basic and acidic residues" evidence="2">
    <location>
        <begin position="1450"/>
        <end position="1487"/>
    </location>
</feature>
<feature type="compositionally biased region" description="Basic and acidic residues" evidence="2">
    <location>
        <begin position="2431"/>
        <end position="2450"/>
    </location>
</feature>
<sequence>MEAVSAVHELFNSCRGGAWPLVSVSAAHALLKHHLRQTAALPDEDLDAVLAHAFPDSEAADIDFLSFWKGMETLLASLGLQDATVAEADARLRGLQFFRDRILQVAHARRAQVAREDERGAGRNGRGKELPLSQAPRRTCVPPLPEVLLTKSEIEHIVRETSRSVGGRRAARATRAAGERTSTGDAASGNAFWDHVYADTVRMPEGALFSVGDLSSMVLGFLSVYVEDDYSRREGEEKEEAAEGADGDWLADSETQNPARPPLTPREWFRDSGARDGGGGQTRGSDDEDDDDEDRFGYAVQAEDNAEFVEHAARRRESCEEDSSASFSRESSQSWAPLDRRSFSSFGAFSLEKERDDGGGATDHEGDDAFSDLARERHPGWARGSSFPFQARPIPPTCRATRELKEKERRERRRRELLTSSLASSSSSASAPPADARPRAPPRSATLRGQQGGDRKEGREDSPAEESARAASPTSSASLLASPLSRGQAAARGSAEEEGEGEEEDLPVFGSRAYVGGESDASEGLQDALHAEDDRQRRESAESGEGHENGATAELRARNEAAHVEKNEEEFEDAERNREEKSHAPRPLSLSVGLHAGDRNLRGATPWESAERDIQGAQTDDEREGEEGEKGEGEPAEEGARLEHGEEGTLRDGEDSECVYPSRHSFSRLKSLQSEGRESSGGPQEGTSRRACSSRLGQALRRLADTCAVRFTSRVNHLKQIQDAQRWISCAVEAFEDLESCNSQAEEDIRAAERRALRLRSEKSQLLERLKILEAHTENQPEEGKELQALQEQLRTLQSQVKEQKRELIAKDELLRRATEERDSLQTKTSALQRWYTKKVEDVTRVSEERTQQHQEDVETLKEEKEALERELALAAERLRLTQAASAAAAAPRDDEHLKSSELSRDEEREKNSTLREQLRESEDARETLQLEVEEKDALIYRLKRQTEETQEKLYDLDVKLRQASRLVVHLRQVRDDLLKSQEKWRREAAHEREKMVKVFREAAEARDDSSPQERGAGSLAAATALRAEQQIRLLQSEREIQLLRNSLSAAQAHIRRLDQFIDELRQEQHASSRSELKMALSAADFSSSQRSLSQSPSFLSSLCPSPSSASSCGRLALPLKSLRRHESAASSALRPGSTAAVSAEAREDRRGGGDREGDSKGDGGSEGQDEVSGQRERLARGGGESAEVAEATGSEERETRMEREAPGVHRGARSLEDELAASAEFCATESTKATVRNLVDEESMETEKGEEETDRGEAEPRAAGEEPREAAGVAETREEGDHGRLEGGAQLAEEEVEGLGSFEREENPETAKDDLEENQADESAETPQSSQQPVSLVVDASEGKLKAIQQSCDGEERDDSQQASVPSSAATSRSLCLAAERVGGAADASSSASPLLGGEPAAAESLRAAGAAPELEPQGPTCEPRGRGDSWAETPSSACPAEAVAAPHPTDEAEARPFEVHDEEARTVAEAEARRTEGGEQADEAAKSLRAEEALLVLTRPTQGLTDETLRALEREEEGAEIVGSIRRKLRPRREDWDLSQSGSNSSYTSFLVDVSVAGSEDEAGALRPRAVPTSPPVSRRSRGSRGGTSTSSPYIRRKTGPWRRGVHLRDQGASPSVPSRGKSRGLTGSDADARVAGVSPFSQLTAHGGRRRDERGAAALRRRASIALKPQRRQSVSDERGKVRRVGSERASAPEEEGRGLVKEASHERRRRCSDDRGSSSQSAARKGAVRDEMEGAKPRRRRDVQEEEAWLRKAAREREVRDPTLGDPRRSNSQAKGMAAASRGSGGISKKSEPEEAKTSARSLPALWRRELLDSCRSSAEGSDFTSLGSHPAVSPVPRLGVVTPPSFSSASSRPLRLSSSSLSSSSPSFASLPGELGGRARRLLSAAPRQESLPRSIRGDAPDDDSQAGSRTWLSHSRRGARQRSAQMASFFGGPESSRDPGSRPETAGVRTLSHFFGDGPARQQGRLAVQRPAAKDEGEEETFSPLSHSERPKNPVSSTALHARSQSVLSAEELDSASRDVAVREPGEKVDGLPALKGEFPLSPVSSFPQTSSTLEGEDGDYTEREGVTSLHLVSSSAASSRAEEESFPRLLSASPTDLAASSESRSLLSGVPTSPPLSAYAERRPEAAATAKGGRLSWRDARRRGEKEREEGEEHRIVDHPSRLASRAASETERLGCLALVSKGAEENLEDAEKRAAQKAPKAVDPLATALAWAPSQLAGSSPASAKAREKIGAGRDDGRKASRTLGGVHAAQALGSAFSDDSTFSLSSSLRALVAAFAAADEEADKLESQEARPRASLVKHASELKGLLRQQTRDGGKAQEAVRSLSGGAVETLSAHAAKAADDDAARRHVRLFHRSGEAAGEGNGAVLSEDPVAGLQRRGSGEGGERAERRDGEPRRLSCFSSAGSSPPASSLMASAAQGTYAERKKEREKGERRERPEETRGGALQEQKSSMAMASAAADWNPSRQSKDEDPPTSGTLKLRRTVSSVSTRSVGRASSLDVTRRSDSGTVPPTSEDRGGLGSLGSVFASGEMPCLGHEGTADEVGSRKSEAQRDARPSPSEEARGEREEERRRALFFFTKPRRSGAEDDDASSLSNSHTSHASVQTAPGGSAVPRQLTSSGAPHKGGKRALSYASLPAASSPFSFSFPTSFWGESQAADSEGEAPARETAASSLSKKLPQSQLLGRVPSKRGMPEARETLRAPRKTEKLSEHRRKEGSSRSSFPTTASSPRSLLSARFFEAEGIGPSRAAAAVQRGEPKKLKLPGKERNEKCKTTGRQASRPLYSL</sequence>
<dbReference type="Proteomes" id="UP000224006">
    <property type="component" value="Chromosome XII"/>
</dbReference>
<feature type="compositionally biased region" description="Basic and acidic residues" evidence="2">
    <location>
        <begin position="2700"/>
        <end position="2726"/>
    </location>
</feature>
<evidence type="ECO:0000313" key="4">
    <source>
        <dbReference type="Proteomes" id="UP000224006"/>
    </source>
</evidence>
<feature type="coiled-coil region" evidence="1">
    <location>
        <begin position="1027"/>
        <end position="1068"/>
    </location>
</feature>
<feature type="coiled-coil region" evidence="1">
    <location>
        <begin position="735"/>
        <end position="821"/>
    </location>
</feature>
<evidence type="ECO:0000256" key="1">
    <source>
        <dbReference type="SAM" id="Coils"/>
    </source>
</evidence>
<feature type="compositionally biased region" description="Polar residues" evidence="2">
    <location>
        <begin position="2049"/>
        <end position="2060"/>
    </location>
</feature>
<feature type="region of interest" description="Disordered" evidence="2">
    <location>
        <begin position="352"/>
        <end position="693"/>
    </location>
</feature>
<feature type="compositionally biased region" description="Polar residues" evidence="2">
    <location>
        <begin position="1326"/>
        <end position="1335"/>
    </location>
</feature>
<feature type="compositionally biased region" description="Acidic residues" evidence="2">
    <location>
        <begin position="1315"/>
        <end position="1325"/>
    </location>
</feature>
<feature type="region of interest" description="Disordered" evidence="2">
    <location>
        <begin position="311"/>
        <end position="336"/>
    </location>
</feature>
<feature type="region of interest" description="Disordered" evidence="2">
    <location>
        <begin position="2754"/>
        <end position="2794"/>
    </location>
</feature>
<feature type="region of interest" description="Disordered" evidence="2">
    <location>
        <begin position="1822"/>
        <end position="2178"/>
    </location>
</feature>
<feature type="compositionally biased region" description="Basic and acidic residues" evidence="2">
    <location>
        <begin position="1145"/>
        <end position="1164"/>
    </location>
</feature>
<evidence type="ECO:0000256" key="2">
    <source>
        <dbReference type="SAM" id="MobiDB-lite"/>
    </source>
</evidence>
<feature type="compositionally biased region" description="Basic and acidic residues" evidence="2">
    <location>
        <begin position="2021"/>
        <end position="2036"/>
    </location>
</feature>
<feature type="region of interest" description="Disordered" evidence="2">
    <location>
        <begin position="1563"/>
        <end position="1807"/>
    </location>
</feature>
<accession>A0A2A9M3J9</accession>
<name>A0A2A9M3J9_BESBE</name>
<dbReference type="RefSeq" id="XP_029215803.1">
    <property type="nucleotide sequence ID" value="XM_029360988.1"/>
</dbReference>
<feature type="compositionally biased region" description="Basic and acidic residues" evidence="2">
    <location>
        <begin position="1256"/>
        <end position="1286"/>
    </location>
</feature>
<evidence type="ECO:0000313" key="3">
    <source>
        <dbReference type="EMBL" id="PFH31794.1"/>
    </source>
</evidence>
<feature type="compositionally biased region" description="Basic and acidic residues" evidence="2">
    <location>
        <begin position="628"/>
        <end position="653"/>
    </location>
</feature>
<feature type="compositionally biased region" description="Low complexity" evidence="2">
    <location>
        <begin position="2600"/>
        <end position="2611"/>
    </location>
</feature>
<feature type="compositionally biased region" description="Basic and acidic residues" evidence="2">
    <location>
        <begin position="555"/>
        <end position="566"/>
    </location>
</feature>
<feature type="region of interest" description="Disordered" evidence="2">
    <location>
        <begin position="230"/>
        <end position="293"/>
    </location>
</feature>
<dbReference type="VEuPathDB" id="ToxoDB:BESB_022860"/>
<feature type="compositionally biased region" description="Basic and acidic residues" evidence="2">
    <location>
        <begin position="2143"/>
        <end position="2168"/>
    </location>
</feature>
<feature type="compositionally biased region" description="Polar residues" evidence="2">
    <location>
        <begin position="2000"/>
        <end position="2014"/>
    </location>
</feature>